<evidence type="ECO:0000313" key="3">
    <source>
        <dbReference type="Proteomes" id="UP000217154"/>
    </source>
</evidence>
<dbReference type="PROSITE" id="PS00571">
    <property type="entry name" value="AMIDASES"/>
    <property type="match status" value="1"/>
</dbReference>
<accession>A0A250DMZ1</accession>
<dbReference type="AlphaFoldDB" id="A0A250DMZ1"/>
<gene>
    <name evidence="2" type="ORF">CKY39_22135</name>
</gene>
<feature type="domain" description="Amidase" evidence="1">
    <location>
        <begin position="91"/>
        <end position="435"/>
    </location>
</feature>
<dbReference type="InterPro" id="IPR023631">
    <property type="entry name" value="Amidase_dom"/>
</dbReference>
<evidence type="ECO:0000313" key="2">
    <source>
        <dbReference type="EMBL" id="ATA55624.1"/>
    </source>
</evidence>
<proteinExistence type="predicted"/>
<dbReference type="SUPFAM" id="SSF75304">
    <property type="entry name" value="Amidase signature (AS) enzymes"/>
    <property type="match status" value="1"/>
</dbReference>
<dbReference type="EMBL" id="CP023284">
    <property type="protein sequence ID" value="ATA55624.1"/>
    <property type="molecule type" value="Genomic_DNA"/>
</dbReference>
<protein>
    <submittedName>
        <fullName evidence="2">Amidase</fullName>
    </submittedName>
</protein>
<sequence length="464" mass="47910">MSDAGMPSIAALRRSIATGASSADEALALQREAFERGAAVHRCVVERATDSRPVAHAPLSGIAMAHKDVFGAGLRAAGQGRPEGAAADAVTSPPSAPLRRLSERGATYLGALVMAEYACGATAENPHFPAPLNPLDPAAAVGGSSSGSAVAVAAGLCRASLGTDTAGSVRIPASTCGVVGFKPGAGVIDPGGVSQLAPSLDTVGVVARSVSDAAHVFAALLPDEAPMAQRLLSLEGIEEDLSRHRRWRVASALDQPDLRDDVASRLGAFESRATSHAVAWHRASLHGLDELSCLAQIVLHVEAAATHAHSVRHALDSLAPITQSILLPGWAVPAAWYRQACEARAGWRDAFVAGHLSQADVLLLPSLPRGVPDAQTVTTTSDRFDPRELVALHRYHAFVNYLGLPSLSFPIGTDARGRPVCIQAIGAPGAEAELLAFGHQFAAPTGAPSVPAARNVRRASALLH</sequence>
<dbReference type="RefSeq" id="WP_095745973.1">
    <property type="nucleotide sequence ID" value="NZ_CP023284.1"/>
</dbReference>
<name>A0A250DMZ1_9BURK</name>
<evidence type="ECO:0000259" key="1">
    <source>
        <dbReference type="Pfam" id="PF01425"/>
    </source>
</evidence>
<dbReference type="PANTHER" id="PTHR11895:SF176">
    <property type="entry name" value="AMIDASE AMID-RELATED"/>
    <property type="match status" value="1"/>
</dbReference>
<dbReference type="Proteomes" id="UP000217154">
    <property type="component" value="Chromosome"/>
</dbReference>
<dbReference type="GO" id="GO:0003824">
    <property type="term" value="F:catalytic activity"/>
    <property type="evidence" value="ECO:0007669"/>
    <property type="project" value="InterPro"/>
</dbReference>
<dbReference type="PANTHER" id="PTHR11895">
    <property type="entry name" value="TRANSAMIDASE"/>
    <property type="match status" value="1"/>
</dbReference>
<reference evidence="2 3" key="1">
    <citation type="submission" date="2017-09" db="EMBL/GenBank/DDBJ databases">
        <title>The diverse metabolic capabilities of V. boronicumulans make it an excellent choice for continued studies on novel biodegradation.</title>
        <authorList>
            <person name="Sun S."/>
        </authorList>
    </citation>
    <scope>NUCLEOTIDE SEQUENCE [LARGE SCALE GENOMIC DNA]</scope>
    <source>
        <strain evidence="2 3">J1</strain>
    </source>
</reference>
<organism evidence="2 3">
    <name type="scientific">Variovorax boronicumulans</name>
    <dbReference type="NCBI Taxonomy" id="436515"/>
    <lineage>
        <taxon>Bacteria</taxon>
        <taxon>Pseudomonadati</taxon>
        <taxon>Pseudomonadota</taxon>
        <taxon>Betaproteobacteria</taxon>
        <taxon>Burkholderiales</taxon>
        <taxon>Comamonadaceae</taxon>
        <taxon>Variovorax</taxon>
    </lineage>
</organism>
<dbReference type="InterPro" id="IPR000120">
    <property type="entry name" value="Amidase"/>
</dbReference>
<dbReference type="Gene3D" id="3.90.1300.10">
    <property type="entry name" value="Amidase signature (AS) domain"/>
    <property type="match status" value="1"/>
</dbReference>
<dbReference type="Pfam" id="PF01425">
    <property type="entry name" value="Amidase"/>
    <property type="match status" value="1"/>
</dbReference>
<dbReference type="InterPro" id="IPR036928">
    <property type="entry name" value="AS_sf"/>
</dbReference>
<dbReference type="KEGG" id="vbo:CKY39_22135"/>
<dbReference type="InterPro" id="IPR020556">
    <property type="entry name" value="Amidase_CS"/>
</dbReference>